<evidence type="ECO:0000256" key="5">
    <source>
        <dbReference type="ARBA" id="ARBA00022833"/>
    </source>
</evidence>
<dbReference type="InterPro" id="IPR001405">
    <property type="entry name" value="UPF0758"/>
</dbReference>
<keyword evidence="2" id="KW-0645">Protease</keyword>
<dbReference type="InterPro" id="IPR010994">
    <property type="entry name" value="RuvA_2-like"/>
</dbReference>
<evidence type="ECO:0000259" key="9">
    <source>
        <dbReference type="PROSITE" id="PS50249"/>
    </source>
</evidence>
<dbReference type="EMBL" id="LSZW01000062">
    <property type="protein sequence ID" value="KXK65337.1"/>
    <property type="molecule type" value="Genomic_DNA"/>
</dbReference>
<dbReference type="SUPFAM" id="SSF47781">
    <property type="entry name" value="RuvA domain 2-like"/>
    <property type="match status" value="1"/>
</dbReference>
<keyword evidence="11" id="KW-1185">Reference proteome</keyword>
<keyword evidence="3" id="KW-0479">Metal-binding</keyword>
<dbReference type="NCBIfam" id="TIGR00608">
    <property type="entry name" value="radc"/>
    <property type="match status" value="1"/>
</dbReference>
<dbReference type="PATRIC" id="fig|626937.4.peg.1904"/>
<dbReference type="InterPro" id="IPR037518">
    <property type="entry name" value="MPN"/>
</dbReference>
<evidence type="ECO:0000256" key="1">
    <source>
        <dbReference type="ARBA" id="ARBA00010243"/>
    </source>
</evidence>
<feature type="region of interest" description="Disordered" evidence="8">
    <location>
        <begin position="223"/>
        <end position="254"/>
    </location>
</feature>
<sequence length="254" mass="28115">MIGISIHDGHRERLKNRFLKHGLDSFEEHEALELLLFYALPRRDTNALAHELLARFGSLRNVFDADPADLSRISGIGESAAALIKLQSELARKYWLKDREAQSALSSVRAAVDYAGLLFRGKTKEEFYIVCLDSRFRIRHTELLARGSSTEVPVYVRQIMEVVVRTGAETILLAHNHPGGSAQPSQKDIALTRQAALAMDTVSVPLLDHIIIGEKNAFSFSEKASVPKSAPGSPCEAEYSGSPRREPPPDKADE</sequence>
<feature type="domain" description="MPN" evidence="9">
    <location>
        <begin position="97"/>
        <end position="226"/>
    </location>
</feature>
<protein>
    <submittedName>
        <fullName evidence="10">Putative DNA repair protein RadC</fullName>
    </submittedName>
</protein>
<keyword evidence="6" id="KW-0482">Metalloprotease</keyword>
<dbReference type="PROSITE" id="PS50249">
    <property type="entry name" value="MPN"/>
    <property type="match status" value="1"/>
</dbReference>
<dbReference type="Gene3D" id="1.10.150.20">
    <property type="entry name" value="5' to 3' exonuclease, C-terminal subdomain"/>
    <property type="match status" value="1"/>
</dbReference>
<keyword evidence="5" id="KW-0862">Zinc</keyword>
<dbReference type="PANTHER" id="PTHR30471:SF3">
    <property type="entry name" value="UPF0758 PROTEIN YEES-RELATED"/>
    <property type="match status" value="1"/>
</dbReference>
<keyword evidence="4" id="KW-0378">Hydrolase</keyword>
<dbReference type="GO" id="GO:0046872">
    <property type="term" value="F:metal ion binding"/>
    <property type="evidence" value="ECO:0007669"/>
    <property type="project" value="UniProtKB-KW"/>
</dbReference>
<dbReference type="Pfam" id="PF04002">
    <property type="entry name" value="RadC"/>
    <property type="match status" value="1"/>
</dbReference>
<accession>A0A136Q3Y0</accession>
<comment type="similarity">
    <text evidence="1 7">Belongs to the UPF0758 family.</text>
</comment>
<dbReference type="SUPFAM" id="SSF102712">
    <property type="entry name" value="JAB1/MPN domain"/>
    <property type="match status" value="1"/>
</dbReference>
<feature type="compositionally biased region" description="Basic and acidic residues" evidence="8">
    <location>
        <begin position="243"/>
        <end position="254"/>
    </location>
</feature>
<dbReference type="PANTHER" id="PTHR30471">
    <property type="entry name" value="DNA REPAIR PROTEIN RADC"/>
    <property type="match status" value="1"/>
</dbReference>
<comment type="caution">
    <text evidence="10">The sequence shown here is derived from an EMBL/GenBank/DDBJ whole genome shotgun (WGS) entry which is preliminary data.</text>
</comment>
<dbReference type="Pfam" id="PF20582">
    <property type="entry name" value="UPF0758_N"/>
    <property type="match status" value="1"/>
</dbReference>
<organism evidence="10 11">
    <name type="scientific">Christensenella minuta</name>
    <dbReference type="NCBI Taxonomy" id="626937"/>
    <lineage>
        <taxon>Bacteria</taxon>
        <taxon>Bacillati</taxon>
        <taxon>Bacillota</taxon>
        <taxon>Clostridia</taxon>
        <taxon>Christensenellales</taxon>
        <taxon>Christensenellaceae</taxon>
        <taxon>Christensenella</taxon>
    </lineage>
</organism>
<evidence type="ECO:0000256" key="6">
    <source>
        <dbReference type="ARBA" id="ARBA00023049"/>
    </source>
</evidence>
<name>A0A136Q3Y0_9FIRM</name>
<evidence type="ECO:0000256" key="2">
    <source>
        <dbReference type="ARBA" id="ARBA00022670"/>
    </source>
</evidence>
<dbReference type="Proteomes" id="UP000070366">
    <property type="component" value="Unassembled WGS sequence"/>
</dbReference>
<evidence type="ECO:0000313" key="10">
    <source>
        <dbReference type="EMBL" id="KXK65337.1"/>
    </source>
</evidence>
<dbReference type="RefSeq" id="WP_066518007.1">
    <property type="nucleotide sequence ID" value="NZ_CABMOF010000001.1"/>
</dbReference>
<dbReference type="GO" id="GO:0008237">
    <property type="term" value="F:metallopeptidase activity"/>
    <property type="evidence" value="ECO:0007669"/>
    <property type="project" value="UniProtKB-KW"/>
</dbReference>
<proteinExistence type="inferred from homology"/>
<dbReference type="InterPro" id="IPR046778">
    <property type="entry name" value="UPF0758_N"/>
</dbReference>
<dbReference type="Gene3D" id="3.40.140.10">
    <property type="entry name" value="Cytidine Deaminase, domain 2"/>
    <property type="match status" value="1"/>
</dbReference>
<dbReference type="STRING" id="626937.HMPREF3293_01927"/>
<gene>
    <name evidence="10" type="ORF">HMPREF3293_01927</name>
</gene>
<dbReference type="GO" id="GO:0006508">
    <property type="term" value="P:proteolysis"/>
    <property type="evidence" value="ECO:0007669"/>
    <property type="project" value="UniProtKB-KW"/>
</dbReference>
<evidence type="ECO:0000256" key="4">
    <source>
        <dbReference type="ARBA" id="ARBA00022801"/>
    </source>
</evidence>
<evidence type="ECO:0000256" key="3">
    <source>
        <dbReference type="ARBA" id="ARBA00022723"/>
    </source>
</evidence>
<dbReference type="AlphaFoldDB" id="A0A136Q3Y0"/>
<dbReference type="CDD" id="cd08071">
    <property type="entry name" value="MPN_DUF2466"/>
    <property type="match status" value="1"/>
</dbReference>
<evidence type="ECO:0000256" key="8">
    <source>
        <dbReference type="SAM" id="MobiDB-lite"/>
    </source>
</evidence>
<reference evidence="11" key="1">
    <citation type="submission" date="2016-02" db="EMBL/GenBank/DDBJ databases">
        <authorList>
            <person name="Mitreva M."/>
            <person name="Pepin K.H."/>
            <person name="Mihindukulasuriya K.A."/>
            <person name="Fulton R."/>
            <person name="Fronick C."/>
            <person name="O'Laughlin M."/>
            <person name="Miner T."/>
            <person name="Herter B."/>
            <person name="Rosa B.A."/>
            <person name="Cordes M."/>
            <person name="Tomlinson C."/>
            <person name="Wollam A."/>
            <person name="Palsikar V.B."/>
            <person name="Mardis E.R."/>
            <person name="Wilson R.K."/>
        </authorList>
    </citation>
    <scope>NUCLEOTIDE SEQUENCE [LARGE SCALE GENOMIC DNA]</scope>
    <source>
        <strain evidence="11">DSM 22607</strain>
    </source>
</reference>
<dbReference type="InterPro" id="IPR025657">
    <property type="entry name" value="RadC_JAB"/>
</dbReference>
<evidence type="ECO:0000256" key="7">
    <source>
        <dbReference type="RuleBase" id="RU003797"/>
    </source>
</evidence>
<evidence type="ECO:0000313" key="11">
    <source>
        <dbReference type="Proteomes" id="UP000070366"/>
    </source>
</evidence>